<evidence type="ECO:0000256" key="6">
    <source>
        <dbReference type="ARBA" id="ARBA00023136"/>
    </source>
</evidence>
<dbReference type="InterPro" id="IPR000515">
    <property type="entry name" value="MetI-like"/>
</dbReference>
<dbReference type="CDD" id="cd06261">
    <property type="entry name" value="TM_PBP2"/>
    <property type="match status" value="1"/>
</dbReference>
<comment type="subcellular location">
    <subcellularLocation>
        <location evidence="1 7">Cell membrane</location>
        <topology evidence="1 7">Multi-pass membrane protein</topology>
    </subcellularLocation>
</comment>
<organism evidence="9 10">
    <name type="scientific">Labedaea rhizosphaerae</name>
    <dbReference type="NCBI Taxonomy" id="598644"/>
    <lineage>
        <taxon>Bacteria</taxon>
        <taxon>Bacillati</taxon>
        <taxon>Actinomycetota</taxon>
        <taxon>Actinomycetes</taxon>
        <taxon>Pseudonocardiales</taxon>
        <taxon>Pseudonocardiaceae</taxon>
        <taxon>Labedaea</taxon>
    </lineage>
</organism>
<feature type="domain" description="ABC transmembrane type-1" evidence="8">
    <location>
        <begin position="95"/>
        <end position="301"/>
    </location>
</feature>
<dbReference type="EMBL" id="SNXZ01000002">
    <property type="protein sequence ID" value="TDQ00534.1"/>
    <property type="molecule type" value="Genomic_DNA"/>
</dbReference>
<evidence type="ECO:0000256" key="5">
    <source>
        <dbReference type="ARBA" id="ARBA00022989"/>
    </source>
</evidence>
<reference evidence="9 10" key="1">
    <citation type="submission" date="2019-03" db="EMBL/GenBank/DDBJ databases">
        <title>Genomic Encyclopedia of Type Strains, Phase IV (KMG-IV): sequencing the most valuable type-strain genomes for metagenomic binning, comparative biology and taxonomic classification.</title>
        <authorList>
            <person name="Goeker M."/>
        </authorList>
    </citation>
    <scope>NUCLEOTIDE SEQUENCE [LARGE SCALE GENOMIC DNA]</scope>
    <source>
        <strain evidence="9 10">DSM 45361</strain>
    </source>
</reference>
<dbReference type="GO" id="GO:0055085">
    <property type="term" value="P:transmembrane transport"/>
    <property type="evidence" value="ECO:0007669"/>
    <property type="project" value="InterPro"/>
</dbReference>
<dbReference type="GO" id="GO:0005886">
    <property type="term" value="C:plasma membrane"/>
    <property type="evidence" value="ECO:0007669"/>
    <property type="project" value="UniProtKB-SubCell"/>
</dbReference>
<dbReference type="RefSeq" id="WP_133849236.1">
    <property type="nucleotide sequence ID" value="NZ_SNXZ01000002.1"/>
</dbReference>
<comment type="similarity">
    <text evidence="7">Belongs to the binding-protein-dependent transport system permease family.</text>
</comment>
<evidence type="ECO:0000259" key="8">
    <source>
        <dbReference type="PROSITE" id="PS50928"/>
    </source>
</evidence>
<keyword evidence="4 7" id="KW-0812">Transmembrane</keyword>
<dbReference type="AlphaFoldDB" id="A0A4R6SFX7"/>
<keyword evidence="5 7" id="KW-1133">Transmembrane helix</keyword>
<feature type="transmembrane region" description="Helical" evidence="7">
    <location>
        <begin position="179"/>
        <end position="201"/>
    </location>
</feature>
<dbReference type="PROSITE" id="PS50928">
    <property type="entry name" value="ABC_TM1"/>
    <property type="match status" value="1"/>
</dbReference>
<dbReference type="SUPFAM" id="SSF161098">
    <property type="entry name" value="MetI-like"/>
    <property type="match status" value="1"/>
</dbReference>
<keyword evidence="10" id="KW-1185">Reference proteome</keyword>
<dbReference type="Gene3D" id="1.10.3720.10">
    <property type="entry name" value="MetI-like"/>
    <property type="match status" value="1"/>
</dbReference>
<evidence type="ECO:0000256" key="3">
    <source>
        <dbReference type="ARBA" id="ARBA00022475"/>
    </source>
</evidence>
<protein>
    <submittedName>
        <fullName evidence="9">Peptide/nickel transport system permease protein</fullName>
    </submittedName>
</protein>
<evidence type="ECO:0000256" key="7">
    <source>
        <dbReference type="RuleBase" id="RU363032"/>
    </source>
</evidence>
<evidence type="ECO:0000256" key="4">
    <source>
        <dbReference type="ARBA" id="ARBA00022692"/>
    </source>
</evidence>
<keyword evidence="2 7" id="KW-0813">Transport</keyword>
<feature type="transmembrane region" description="Helical" evidence="7">
    <location>
        <begin position="282"/>
        <end position="308"/>
    </location>
</feature>
<feature type="transmembrane region" description="Helical" evidence="7">
    <location>
        <begin position="99"/>
        <end position="119"/>
    </location>
</feature>
<dbReference type="Proteomes" id="UP000295444">
    <property type="component" value="Unassembled WGS sequence"/>
</dbReference>
<sequence>MTRYVASRLGQAVAVLFVVTLIVYTLIHSLPNGAGRALLGQLATPEQIARFNHEQGYDKPLPVQYGIWIGHLFGGDLGYSSYLNQSVGSAVWQAVPKTLFLTAAATLVSLAIAMPLAILQAVRRNKLSDYVVSGFSFVLYAMPSFFLGLVLVILFAVRLRMFPTEAPQTSSLAEILHDLRAMVLPIATLSLGSVAWFCRYLRSSLLDGMSEDWVRTARAKGANGRRVMWRHVLRASLCPVVTLLGMNVTWMLSGSIVVEQIFNYPGVGLLFWNSAQANDFPVVLAIVLLVGFATVMGNLLADIGYAILDPRVRDRSAVTRTGGAP</sequence>
<gene>
    <name evidence="9" type="ORF">EV186_102395</name>
</gene>
<dbReference type="OrthoDB" id="147639at2"/>
<evidence type="ECO:0000313" key="10">
    <source>
        <dbReference type="Proteomes" id="UP000295444"/>
    </source>
</evidence>
<feature type="transmembrane region" description="Helical" evidence="7">
    <location>
        <begin position="235"/>
        <end position="262"/>
    </location>
</feature>
<feature type="transmembrane region" description="Helical" evidence="7">
    <location>
        <begin position="12"/>
        <end position="30"/>
    </location>
</feature>
<dbReference type="Pfam" id="PF00528">
    <property type="entry name" value="BPD_transp_1"/>
    <property type="match status" value="1"/>
</dbReference>
<proteinExistence type="inferred from homology"/>
<feature type="transmembrane region" description="Helical" evidence="7">
    <location>
        <begin position="131"/>
        <end position="159"/>
    </location>
</feature>
<dbReference type="Pfam" id="PF19300">
    <property type="entry name" value="BPD_transp_1_N"/>
    <property type="match status" value="1"/>
</dbReference>
<keyword evidence="3" id="KW-1003">Cell membrane</keyword>
<dbReference type="PANTHER" id="PTHR43163">
    <property type="entry name" value="DIPEPTIDE TRANSPORT SYSTEM PERMEASE PROTEIN DPPB-RELATED"/>
    <property type="match status" value="1"/>
</dbReference>
<accession>A0A4R6SFX7</accession>
<dbReference type="InterPro" id="IPR045621">
    <property type="entry name" value="BPD_transp_1_N"/>
</dbReference>
<evidence type="ECO:0000313" key="9">
    <source>
        <dbReference type="EMBL" id="TDQ00534.1"/>
    </source>
</evidence>
<dbReference type="PANTHER" id="PTHR43163:SF6">
    <property type="entry name" value="DIPEPTIDE TRANSPORT SYSTEM PERMEASE PROTEIN DPPB-RELATED"/>
    <property type="match status" value="1"/>
</dbReference>
<evidence type="ECO:0000256" key="2">
    <source>
        <dbReference type="ARBA" id="ARBA00022448"/>
    </source>
</evidence>
<evidence type="ECO:0000256" key="1">
    <source>
        <dbReference type="ARBA" id="ARBA00004651"/>
    </source>
</evidence>
<dbReference type="InterPro" id="IPR035906">
    <property type="entry name" value="MetI-like_sf"/>
</dbReference>
<name>A0A4R6SFX7_LABRH</name>
<keyword evidence="6 7" id="KW-0472">Membrane</keyword>
<comment type="caution">
    <text evidence="9">The sequence shown here is derived from an EMBL/GenBank/DDBJ whole genome shotgun (WGS) entry which is preliminary data.</text>
</comment>